<dbReference type="STRING" id="869212.Turpa_1573"/>
<dbReference type="Proteomes" id="UP000006048">
    <property type="component" value="Chromosome"/>
</dbReference>
<evidence type="ECO:0000313" key="1">
    <source>
        <dbReference type="EMBL" id="AFM12221.1"/>
    </source>
</evidence>
<organism evidence="1 2">
    <name type="scientific">Turneriella parva (strain ATCC BAA-1111 / DSM 21527 / NCTC 11395 / H)</name>
    <name type="common">Leptospira parva</name>
    <dbReference type="NCBI Taxonomy" id="869212"/>
    <lineage>
        <taxon>Bacteria</taxon>
        <taxon>Pseudomonadati</taxon>
        <taxon>Spirochaetota</taxon>
        <taxon>Spirochaetia</taxon>
        <taxon>Leptospirales</taxon>
        <taxon>Leptospiraceae</taxon>
        <taxon>Turneriella</taxon>
    </lineage>
</organism>
<dbReference type="AlphaFoldDB" id="I4B4L4"/>
<proteinExistence type="predicted"/>
<gene>
    <name evidence="1" type="ordered locus">Turpa_1573</name>
</gene>
<keyword evidence="2" id="KW-1185">Reference proteome</keyword>
<reference evidence="1 2" key="1">
    <citation type="submission" date="2012-06" db="EMBL/GenBank/DDBJ databases">
        <title>The complete chromosome of genome of Turneriella parva DSM 21527.</title>
        <authorList>
            <consortium name="US DOE Joint Genome Institute (JGI-PGF)"/>
            <person name="Lucas S."/>
            <person name="Han J."/>
            <person name="Lapidus A."/>
            <person name="Bruce D."/>
            <person name="Goodwin L."/>
            <person name="Pitluck S."/>
            <person name="Peters L."/>
            <person name="Kyrpides N."/>
            <person name="Mavromatis K."/>
            <person name="Ivanova N."/>
            <person name="Mikhailova N."/>
            <person name="Chertkov O."/>
            <person name="Detter J.C."/>
            <person name="Tapia R."/>
            <person name="Han C."/>
            <person name="Land M."/>
            <person name="Hauser L."/>
            <person name="Markowitz V."/>
            <person name="Cheng J.-F."/>
            <person name="Hugenholtz P."/>
            <person name="Woyke T."/>
            <person name="Wu D."/>
            <person name="Gronow S."/>
            <person name="Wellnitz S."/>
            <person name="Brambilla E."/>
            <person name="Klenk H.-P."/>
            <person name="Eisen J.A."/>
        </authorList>
    </citation>
    <scope>NUCLEOTIDE SEQUENCE [LARGE SCALE GENOMIC DNA]</scope>
    <source>
        <strain evidence="2">ATCC BAA-1111 / DSM 21527 / NCTC 11395 / H</strain>
    </source>
</reference>
<name>I4B4L4_TURPD</name>
<sequence>MNRYDRMLRKHHGLPTPTKMSKRVILGFTPFLEVEQVFNMRKLKTTLTLFACLLLAAQNMVFAQKNAAKDAGTIAASSAPASLPPRGENPQLDATAFGFGAGTYGQYGFLGGHLQIGVADWLRLHGGITGSLPGDQPSGSFATSNYAFFWMFTGGLMFTGSYYKNIARPYTMLDLTYQYDARLKASGLNGGIRFGVDLYMTQDWAVYIEAGVNLAMMREALAPYNVGGVVGVGVRTFF</sequence>
<dbReference type="KEGG" id="tpx:Turpa_1573"/>
<evidence type="ECO:0000313" key="2">
    <source>
        <dbReference type="Proteomes" id="UP000006048"/>
    </source>
</evidence>
<dbReference type="HOGENOM" id="CLU_1165414_0_0_12"/>
<protein>
    <submittedName>
        <fullName evidence="1">Uncharacterized protein</fullName>
    </submittedName>
</protein>
<dbReference type="EMBL" id="CP002959">
    <property type="protein sequence ID" value="AFM12221.1"/>
    <property type="molecule type" value="Genomic_DNA"/>
</dbReference>
<accession>I4B4L4</accession>